<organism evidence="1 2">
    <name type="scientific">Dorea formicigenerans</name>
    <dbReference type="NCBI Taxonomy" id="39486"/>
    <lineage>
        <taxon>Bacteria</taxon>
        <taxon>Bacillati</taxon>
        <taxon>Bacillota</taxon>
        <taxon>Clostridia</taxon>
        <taxon>Lachnospirales</taxon>
        <taxon>Lachnospiraceae</taxon>
        <taxon>Dorea</taxon>
    </lineage>
</organism>
<dbReference type="Proteomes" id="UP000261055">
    <property type="component" value="Unassembled WGS sequence"/>
</dbReference>
<evidence type="ECO:0000313" key="1">
    <source>
        <dbReference type="EMBL" id="RGO50779.1"/>
    </source>
</evidence>
<gene>
    <name evidence="1" type="ORF">DXB12_08175</name>
</gene>
<name>A0A3E5GSH4_9FIRM</name>
<keyword evidence="2" id="KW-1185">Reference proteome</keyword>
<dbReference type="EMBL" id="QSVQ01000008">
    <property type="protein sequence ID" value="RGO50779.1"/>
    <property type="molecule type" value="Genomic_DNA"/>
</dbReference>
<comment type="caution">
    <text evidence="1">The sequence shown here is derived from an EMBL/GenBank/DDBJ whole genome shotgun (WGS) entry which is preliminary data.</text>
</comment>
<dbReference type="AlphaFoldDB" id="A0A3E5GSH4"/>
<protein>
    <submittedName>
        <fullName evidence="1">Uncharacterized protein</fullName>
    </submittedName>
</protein>
<sequence length="88" mass="9690">MAIRDVEVKIQLSELENVVMVAHFEAMKAAGLSPEGNMKAANITAVMIGKMMNHLTGVELLPEKKMRRARMFDALTDIIFEGGSDNGR</sequence>
<proteinExistence type="predicted"/>
<evidence type="ECO:0000313" key="2">
    <source>
        <dbReference type="Proteomes" id="UP000261055"/>
    </source>
</evidence>
<reference evidence="1 2" key="1">
    <citation type="submission" date="2018-08" db="EMBL/GenBank/DDBJ databases">
        <title>A genome reference for cultivated species of the human gut microbiota.</title>
        <authorList>
            <person name="Zou Y."/>
            <person name="Xue W."/>
            <person name="Luo G."/>
        </authorList>
    </citation>
    <scope>NUCLEOTIDE SEQUENCE [LARGE SCALE GENOMIC DNA]</scope>
    <source>
        <strain evidence="1 2">OM02-12</strain>
    </source>
</reference>
<dbReference type="RefSeq" id="WP_117613479.1">
    <property type="nucleotide sequence ID" value="NZ_QSVQ01000008.1"/>
</dbReference>
<accession>A0A3E5GSH4</accession>